<dbReference type="AlphaFoldDB" id="A0A9D4TXL0"/>
<protein>
    <submittedName>
        <fullName evidence="2">Uncharacterized protein</fullName>
    </submittedName>
</protein>
<reference evidence="2" key="2">
    <citation type="submission" date="2020-11" db="EMBL/GenBank/DDBJ databases">
        <authorList>
            <person name="Cecchin M."/>
            <person name="Marcolungo L."/>
            <person name="Rossato M."/>
            <person name="Girolomoni L."/>
            <person name="Cosentino E."/>
            <person name="Cuine S."/>
            <person name="Li-Beisson Y."/>
            <person name="Delledonne M."/>
            <person name="Ballottari M."/>
        </authorList>
    </citation>
    <scope>NUCLEOTIDE SEQUENCE</scope>
    <source>
        <strain evidence="2">211/11P</strain>
        <tissue evidence="2">Whole cell</tissue>
    </source>
</reference>
<feature type="region of interest" description="Disordered" evidence="1">
    <location>
        <begin position="87"/>
        <end position="112"/>
    </location>
</feature>
<evidence type="ECO:0000256" key="1">
    <source>
        <dbReference type="SAM" id="MobiDB-lite"/>
    </source>
</evidence>
<sequence>MSKIGFLSLAATGVGLFFIQDRLPSQVVLILMVIWVLGMRKLSMKETEEDIKKIVTEQEAERARSLGFADTNALKGPAALQLTAAAEQAAAEAAEADDEEPGKPRRRRAQRA</sequence>
<dbReference type="Proteomes" id="UP001055712">
    <property type="component" value="Unassembled WGS sequence"/>
</dbReference>
<accession>A0A9D4TXL0</accession>
<gene>
    <name evidence="2" type="ORF">D9Q98_006187</name>
</gene>
<organism evidence="2 3">
    <name type="scientific">Chlorella vulgaris</name>
    <name type="common">Green alga</name>
    <dbReference type="NCBI Taxonomy" id="3077"/>
    <lineage>
        <taxon>Eukaryota</taxon>
        <taxon>Viridiplantae</taxon>
        <taxon>Chlorophyta</taxon>
        <taxon>core chlorophytes</taxon>
        <taxon>Trebouxiophyceae</taxon>
        <taxon>Chlorellales</taxon>
        <taxon>Chlorellaceae</taxon>
        <taxon>Chlorella clade</taxon>
        <taxon>Chlorella</taxon>
    </lineage>
</organism>
<name>A0A9D4TXL0_CHLVU</name>
<evidence type="ECO:0000313" key="2">
    <source>
        <dbReference type="EMBL" id="KAI3436775.1"/>
    </source>
</evidence>
<comment type="caution">
    <text evidence="2">The sequence shown here is derived from an EMBL/GenBank/DDBJ whole genome shotgun (WGS) entry which is preliminary data.</text>
</comment>
<reference evidence="2" key="1">
    <citation type="journal article" date="2019" name="Plant J.">
        <title>Chlorella vulgaris genome assembly and annotation reveals the molecular basis for metabolic acclimation to high light conditions.</title>
        <authorList>
            <person name="Cecchin M."/>
            <person name="Marcolungo L."/>
            <person name="Rossato M."/>
            <person name="Girolomoni L."/>
            <person name="Cosentino E."/>
            <person name="Cuine S."/>
            <person name="Li-Beisson Y."/>
            <person name="Delledonne M."/>
            <person name="Ballottari M."/>
        </authorList>
    </citation>
    <scope>NUCLEOTIDE SEQUENCE</scope>
    <source>
        <strain evidence="2">211/11P</strain>
    </source>
</reference>
<evidence type="ECO:0000313" key="3">
    <source>
        <dbReference type="Proteomes" id="UP001055712"/>
    </source>
</evidence>
<keyword evidence="3" id="KW-1185">Reference proteome</keyword>
<dbReference type="EMBL" id="SIDB01000002">
    <property type="protein sequence ID" value="KAI3436775.1"/>
    <property type="molecule type" value="Genomic_DNA"/>
</dbReference>
<proteinExistence type="predicted"/>